<dbReference type="InterPro" id="IPR013780">
    <property type="entry name" value="Glyco_hydro_b"/>
</dbReference>
<feature type="chain" id="PRO_5031521134" description="non-reducing end alpha-L-arabinofuranosidase" evidence="7">
    <location>
        <begin position="23"/>
        <end position="635"/>
    </location>
</feature>
<evidence type="ECO:0000256" key="5">
    <source>
        <dbReference type="ARBA" id="ARBA00022801"/>
    </source>
</evidence>
<gene>
    <name evidence="9" type="ORF">HDF17_000361</name>
</gene>
<dbReference type="PANTHER" id="PTHR31776">
    <property type="entry name" value="ALPHA-L-ARABINOFURANOSIDASE 1"/>
    <property type="match status" value="1"/>
</dbReference>
<dbReference type="PANTHER" id="PTHR31776:SF0">
    <property type="entry name" value="ALPHA-L-ARABINOFURANOSIDASE 1"/>
    <property type="match status" value="1"/>
</dbReference>
<organism evidence="9 10">
    <name type="scientific">Granulicella arctica</name>
    <dbReference type="NCBI Taxonomy" id="940613"/>
    <lineage>
        <taxon>Bacteria</taxon>
        <taxon>Pseudomonadati</taxon>
        <taxon>Acidobacteriota</taxon>
        <taxon>Terriglobia</taxon>
        <taxon>Terriglobales</taxon>
        <taxon>Acidobacteriaceae</taxon>
        <taxon>Granulicella</taxon>
    </lineage>
</organism>
<dbReference type="PROSITE" id="PS51257">
    <property type="entry name" value="PROKAR_LIPOPROTEIN"/>
    <property type="match status" value="1"/>
</dbReference>
<evidence type="ECO:0000256" key="4">
    <source>
        <dbReference type="ARBA" id="ARBA00022729"/>
    </source>
</evidence>
<comment type="similarity">
    <text evidence="2">Belongs to the glycosyl hydrolase 51 family.</text>
</comment>
<dbReference type="Pfam" id="PF06964">
    <property type="entry name" value="Alpha-L-AF_C"/>
    <property type="match status" value="1"/>
</dbReference>
<keyword evidence="6" id="KW-0325">Glycoprotein</keyword>
<evidence type="ECO:0000256" key="1">
    <source>
        <dbReference type="ARBA" id="ARBA00001462"/>
    </source>
</evidence>
<keyword evidence="9" id="KW-0326">Glycosidase</keyword>
<dbReference type="EC" id="3.2.1.55" evidence="3"/>
<dbReference type="GO" id="GO:0046373">
    <property type="term" value="P:L-arabinose metabolic process"/>
    <property type="evidence" value="ECO:0007669"/>
    <property type="project" value="InterPro"/>
</dbReference>
<comment type="caution">
    <text evidence="9">The sequence shown here is derived from an EMBL/GenBank/DDBJ whole genome shotgun (WGS) entry which is preliminary data.</text>
</comment>
<evidence type="ECO:0000259" key="8">
    <source>
        <dbReference type="SMART" id="SM00813"/>
    </source>
</evidence>
<dbReference type="InterPro" id="IPR017853">
    <property type="entry name" value="GH"/>
</dbReference>
<keyword evidence="10" id="KW-1185">Reference proteome</keyword>
<evidence type="ECO:0000256" key="2">
    <source>
        <dbReference type="ARBA" id="ARBA00007186"/>
    </source>
</evidence>
<comment type="catalytic activity">
    <reaction evidence="1">
        <text>Hydrolysis of terminal non-reducing alpha-L-arabinofuranoside residues in alpha-L-arabinosides.</text>
        <dbReference type="EC" id="3.2.1.55"/>
    </reaction>
</comment>
<feature type="domain" description="Alpha-L-arabinofuranosidase C-terminal" evidence="8">
    <location>
        <begin position="445"/>
        <end position="626"/>
    </location>
</feature>
<keyword evidence="4 7" id="KW-0732">Signal</keyword>
<evidence type="ECO:0000256" key="3">
    <source>
        <dbReference type="ARBA" id="ARBA00012670"/>
    </source>
</evidence>
<keyword evidence="5 9" id="KW-0378">Hydrolase</keyword>
<dbReference type="SUPFAM" id="SSF51445">
    <property type="entry name" value="(Trans)glycosidases"/>
    <property type="match status" value="1"/>
</dbReference>
<evidence type="ECO:0000256" key="6">
    <source>
        <dbReference type="ARBA" id="ARBA00023180"/>
    </source>
</evidence>
<dbReference type="AlphaFoldDB" id="A0A7Y9PE89"/>
<evidence type="ECO:0000313" key="9">
    <source>
        <dbReference type="EMBL" id="NYF78074.1"/>
    </source>
</evidence>
<accession>A0A7Y9PE89</accession>
<sequence>MKFAPTTTGTLGLLLLAGIACAQQPATLNIDLSKPLHPVSPTLYGLMTEEINYSYDGGLYAEMVRNRAVRQHGWEGLANWRLVELGHSAASLAFDPTTGPSDALQSSLKLEVKQADPANQAGLLNNGWWGMAVRANTEYKGSFYAKADSNDLGPVSVSLVGDNSGDQLAAATSAPLTTEWKRYDFTLKTGNVATSAENHLRLSVGHQGTLWIDLVSLFPPTYHDRANGNRPDLMEKMAAMKPAFLRLPGGNYLEGDDIQDRYDWKKTIGPLVDRPTHPSPWNYQSSDGMGLLEFLEWCEDLKIQPVLAVYAGYSLRGAHIEPGPYLEPFVDDALDEIEFVSGDTSTKWGAVRAKLGHPAPFPLTYVEIGNEDNFDRSGSYEGRYAQFYKAIKAKYPSLQLIATMPLKRMKPDVIDDHYYKQATDFFKMTDHYDTIDRNGPKIFVGEWATREGAPATNLGAALGDAAWMTGMERNSDLIVLASYAPLFVNVNPGGMQWESDLIGYDALTSYGSPGYYAQAMFANHLGTSVPASSLTGAPDRVFYSVTNDPAKHTVDIKLVNANSVPQPVEIHLDGESKLAKSAILISLEGHTTAETNTIDHPTRIVPKMTEIKVPTGNLTHVVPPYSIQIIELKTE</sequence>
<dbReference type="Gene3D" id="2.60.40.1180">
    <property type="entry name" value="Golgi alpha-mannosidase II"/>
    <property type="match status" value="1"/>
</dbReference>
<dbReference type="SUPFAM" id="SSF51011">
    <property type="entry name" value="Glycosyl hydrolase domain"/>
    <property type="match status" value="1"/>
</dbReference>
<dbReference type="Pfam" id="PF22848">
    <property type="entry name" value="ASD1_dom"/>
    <property type="match status" value="1"/>
</dbReference>
<dbReference type="Gene3D" id="3.20.20.80">
    <property type="entry name" value="Glycosidases"/>
    <property type="match status" value="1"/>
</dbReference>
<evidence type="ECO:0000313" key="10">
    <source>
        <dbReference type="Proteomes" id="UP000589520"/>
    </source>
</evidence>
<dbReference type="SUPFAM" id="SSF49785">
    <property type="entry name" value="Galactose-binding domain-like"/>
    <property type="match status" value="1"/>
</dbReference>
<dbReference type="InterPro" id="IPR010720">
    <property type="entry name" value="Alpha-L-AF_C"/>
</dbReference>
<name>A0A7Y9PE89_9BACT</name>
<protein>
    <recommendedName>
        <fullName evidence="3">non-reducing end alpha-L-arabinofuranosidase</fullName>
        <ecNumber evidence="3">3.2.1.55</ecNumber>
    </recommendedName>
</protein>
<proteinExistence type="inferred from homology"/>
<dbReference type="RefSeq" id="WP_179487198.1">
    <property type="nucleotide sequence ID" value="NZ_JACCCW010000001.1"/>
</dbReference>
<dbReference type="Proteomes" id="UP000589520">
    <property type="component" value="Unassembled WGS sequence"/>
</dbReference>
<dbReference type="EMBL" id="JACCCW010000001">
    <property type="protein sequence ID" value="NYF78074.1"/>
    <property type="molecule type" value="Genomic_DNA"/>
</dbReference>
<evidence type="ECO:0000256" key="7">
    <source>
        <dbReference type="SAM" id="SignalP"/>
    </source>
</evidence>
<dbReference type="InterPro" id="IPR008979">
    <property type="entry name" value="Galactose-bd-like_sf"/>
</dbReference>
<dbReference type="GO" id="GO:0046556">
    <property type="term" value="F:alpha-L-arabinofuranosidase activity"/>
    <property type="evidence" value="ECO:0007669"/>
    <property type="project" value="UniProtKB-EC"/>
</dbReference>
<dbReference type="InterPro" id="IPR051563">
    <property type="entry name" value="Glycosyl_Hydrolase_51"/>
</dbReference>
<dbReference type="SMART" id="SM00813">
    <property type="entry name" value="Alpha-L-AF_C"/>
    <property type="match status" value="1"/>
</dbReference>
<reference evidence="9 10" key="1">
    <citation type="submission" date="2020-07" db="EMBL/GenBank/DDBJ databases">
        <title>Genomic Encyclopedia of Type Strains, Phase IV (KMG-V): Genome sequencing to study the core and pangenomes of soil and plant-associated prokaryotes.</title>
        <authorList>
            <person name="Whitman W."/>
        </authorList>
    </citation>
    <scope>NUCLEOTIDE SEQUENCE [LARGE SCALE GENOMIC DNA]</scope>
    <source>
        <strain evidence="9 10">X4EP2</strain>
    </source>
</reference>
<dbReference type="InterPro" id="IPR055235">
    <property type="entry name" value="ASD1_cat"/>
</dbReference>
<dbReference type="Gene3D" id="2.60.120.260">
    <property type="entry name" value="Galactose-binding domain-like"/>
    <property type="match status" value="1"/>
</dbReference>
<feature type="signal peptide" evidence="7">
    <location>
        <begin position="1"/>
        <end position="22"/>
    </location>
</feature>